<feature type="transmembrane region" description="Helical" evidence="2">
    <location>
        <begin position="257"/>
        <end position="281"/>
    </location>
</feature>
<proteinExistence type="predicted"/>
<feature type="region of interest" description="Disordered" evidence="1">
    <location>
        <begin position="182"/>
        <end position="201"/>
    </location>
</feature>
<dbReference type="Proteomes" id="UP000634206">
    <property type="component" value="Unassembled WGS sequence"/>
</dbReference>
<sequence length="287" mass="32861">MLTRWWWLEIILLILLSGLLAHLSTSRGWLEMKYTSSVVVETLPIHEIDPIVSHKVSSNREFQTRAFMSPAFENRVVTPSLIDLMLDNQSIRAELGGDRRTAIQKLSEVLATETDSETGYVRITATTHDAAFSKAILLYVIDEYRLRRKQLASAHRQEQLKAIQIEFQNKSDRVREISRRLRQLQDQTHREPSSLTLEKPSSSDDIALAKKEYQRAQAIRAELRNKYNKELAKTYSSNHLVVHQGPDASSRLGGESWLCALVIMILPLSTILFVCFAEFIFPKRVVA</sequence>
<dbReference type="EMBL" id="JAENIG010000001">
    <property type="protein sequence ID" value="MBK1853348.1"/>
    <property type="molecule type" value="Genomic_DNA"/>
</dbReference>
<dbReference type="RefSeq" id="WP_309487947.1">
    <property type="nucleotide sequence ID" value="NZ_JAENIG010000001.1"/>
</dbReference>
<evidence type="ECO:0000256" key="2">
    <source>
        <dbReference type="SAM" id="Phobius"/>
    </source>
</evidence>
<accession>A0AAE2V8B7</accession>
<name>A0AAE2V8B7_9BACT</name>
<evidence type="ECO:0000256" key="1">
    <source>
        <dbReference type="SAM" id="MobiDB-lite"/>
    </source>
</evidence>
<protein>
    <submittedName>
        <fullName evidence="3">Uncharacterized protein</fullName>
    </submittedName>
</protein>
<keyword evidence="4" id="KW-1185">Reference proteome</keyword>
<gene>
    <name evidence="3" type="ORF">JIN83_00090</name>
</gene>
<keyword evidence="2" id="KW-1133">Transmembrane helix</keyword>
<organism evidence="3 4">
    <name type="scientific">Oceaniferula flava</name>
    <dbReference type="NCBI Taxonomy" id="2800421"/>
    <lineage>
        <taxon>Bacteria</taxon>
        <taxon>Pseudomonadati</taxon>
        <taxon>Verrucomicrobiota</taxon>
        <taxon>Verrucomicrobiia</taxon>
        <taxon>Verrucomicrobiales</taxon>
        <taxon>Verrucomicrobiaceae</taxon>
        <taxon>Oceaniferula</taxon>
    </lineage>
</organism>
<evidence type="ECO:0000313" key="4">
    <source>
        <dbReference type="Proteomes" id="UP000634206"/>
    </source>
</evidence>
<evidence type="ECO:0000313" key="3">
    <source>
        <dbReference type="EMBL" id="MBK1853348.1"/>
    </source>
</evidence>
<keyword evidence="2" id="KW-0472">Membrane</keyword>
<comment type="caution">
    <text evidence="3">The sequence shown here is derived from an EMBL/GenBank/DDBJ whole genome shotgun (WGS) entry which is preliminary data.</text>
</comment>
<dbReference type="AlphaFoldDB" id="A0AAE2V8B7"/>
<keyword evidence="2" id="KW-0812">Transmembrane</keyword>
<reference evidence="3" key="1">
    <citation type="submission" date="2021-01" db="EMBL/GenBank/DDBJ databases">
        <title>Modified the classification status of verrucomicrobia.</title>
        <authorList>
            <person name="Feng X."/>
        </authorList>
    </citation>
    <scope>NUCLEOTIDE SEQUENCE</scope>
    <source>
        <strain evidence="3">5K15</strain>
    </source>
</reference>
<feature type="transmembrane region" description="Helical" evidence="2">
    <location>
        <begin position="6"/>
        <end position="23"/>
    </location>
</feature>